<gene>
    <name evidence="2" type="ORF">C475_07520</name>
</gene>
<comment type="caution">
    <text evidence="2">The sequence shown here is derived from an EMBL/GenBank/DDBJ whole genome shotgun (WGS) entry which is preliminary data.</text>
</comment>
<sequence>MDGTDGRSVDGSDDLWRWVRPRARLVATAAAVGVVAGSAAMSVLTVWSGDARASEATAFALGALGLGFGVLGWSGSVLAGRSIEAAQRTLDTGSDWTEADSRRAMARIAGFGAGVMVGVSVVAAAV</sequence>
<keyword evidence="3" id="KW-1185">Reference proteome</keyword>
<protein>
    <submittedName>
        <fullName evidence="2">Uncharacterized protein</fullName>
    </submittedName>
</protein>
<dbReference type="PATRIC" id="fig|797114.5.peg.1535"/>
<dbReference type="Pfam" id="PF23930">
    <property type="entry name" value="DUF7268"/>
    <property type="match status" value="1"/>
</dbReference>
<feature type="transmembrane region" description="Helical" evidence="1">
    <location>
        <begin position="104"/>
        <end position="125"/>
    </location>
</feature>
<organism evidence="2 3">
    <name type="scientific">Halosimplex carlsbadense 2-9-1</name>
    <dbReference type="NCBI Taxonomy" id="797114"/>
    <lineage>
        <taxon>Archaea</taxon>
        <taxon>Methanobacteriati</taxon>
        <taxon>Methanobacteriota</taxon>
        <taxon>Stenosarchaea group</taxon>
        <taxon>Halobacteria</taxon>
        <taxon>Halobacteriales</taxon>
        <taxon>Haloarculaceae</taxon>
        <taxon>Halosimplex</taxon>
    </lineage>
</organism>
<dbReference type="EMBL" id="AOIU01000013">
    <property type="protein sequence ID" value="ELZ27752.1"/>
    <property type="molecule type" value="Genomic_DNA"/>
</dbReference>
<evidence type="ECO:0000256" key="1">
    <source>
        <dbReference type="SAM" id="Phobius"/>
    </source>
</evidence>
<accession>M0CZ84</accession>
<proteinExistence type="predicted"/>
<dbReference type="eggNOG" id="arCOG06317">
    <property type="taxonomic scope" value="Archaea"/>
</dbReference>
<keyword evidence="1" id="KW-1133">Transmembrane helix</keyword>
<name>M0CZ84_9EURY</name>
<dbReference type="RefSeq" id="WP_006883178.1">
    <property type="nucleotide sequence ID" value="NZ_AOIU01000013.1"/>
</dbReference>
<dbReference type="Proteomes" id="UP000011626">
    <property type="component" value="Unassembled WGS sequence"/>
</dbReference>
<dbReference type="InterPro" id="IPR055692">
    <property type="entry name" value="DUF7268"/>
</dbReference>
<dbReference type="AlphaFoldDB" id="M0CZ84"/>
<feature type="transmembrane region" description="Helical" evidence="1">
    <location>
        <begin position="25"/>
        <end position="47"/>
    </location>
</feature>
<feature type="transmembrane region" description="Helical" evidence="1">
    <location>
        <begin position="59"/>
        <end position="83"/>
    </location>
</feature>
<evidence type="ECO:0000313" key="3">
    <source>
        <dbReference type="Proteomes" id="UP000011626"/>
    </source>
</evidence>
<reference evidence="2 3" key="1">
    <citation type="journal article" date="2014" name="PLoS Genet.">
        <title>Phylogenetically driven sequencing of extremely halophilic archaea reveals strategies for static and dynamic osmo-response.</title>
        <authorList>
            <person name="Becker E.A."/>
            <person name="Seitzer P.M."/>
            <person name="Tritt A."/>
            <person name="Larsen D."/>
            <person name="Krusor M."/>
            <person name="Yao A.I."/>
            <person name="Wu D."/>
            <person name="Madern D."/>
            <person name="Eisen J.A."/>
            <person name="Darling A.E."/>
            <person name="Facciotti M.T."/>
        </authorList>
    </citation>
    <scope>NUCLEOTIDE SEQUENCE [LARGE SCALE GENOMIC DNA]</scope>
    <source>
        <strain evidence="2 3">2-9-1</strain>
    </source>
</reference>
<keyword evidence="1" id="KW-0472">Membrane</keyword>
<keyword evidence="1" id="KW-0812">Transmembrane</keyword>
<dbReference type="STRING" id="797114.C475_07520"/>
<evidence type="ECO:0000313" key="2">
    <source>
        <dbReference type="EMBL" id="ELZ27752.1"/>
    </source>
</evidence>